<dbReference type="AlphaFoldDB" id="A0A0F9HRA4"/>
<comment type="caution">
    <text evidence="1">The sequence shown here is derived from an EMBL/GenBank/DDBJ whole genome shotgun (WGS) entry which is preliminary data.</text>
</comment>
<name>A0A0F9HRA4_9ZZZZ</name>
<gene>
    <name evidence="1" type="ORF">LCGC14_2032180</name>
</gene>
<evidence type="ECO:0000313" key="1">
    <source>
        <dbReference type="EMBL" id="KKL77707.1"/>
    </source>
</evidence>
<protein>
    <submittedName>
        <fullName evidence="1">Uncharacterized protein</fullName>
    </submittedName>
</protein>
<dbReference type="EMBL" id="LAZR01023672">
    <property type="protein sequence ID" value="KKL77707.1"/>
    <property type="molecule type" value="Genomic_DNA"/>
</dbReference>
<organism evidence="1">
    <name type="scientific">marine sediment metagenome</name>
    <dbReference type="NCBI Taxonomy" id="412755"/>
    <lineage>
        <taxon>unclassified sequences</taxon>
        <taxon>metagenomes</taxon>
        <taxon>ecological metagenomes</taxon>
    </lineage>
</organism>
<sequence length="96" mass="10802">MPSTPKRCECGGPAICADCEQHLPSYSVMALLDQIQRLEKNGIELSEALKQAGKQWQQHNLNSTATQEQRSAFIDRITNWWNTTALQAIAKAEREC</sequence>
<reference evidence="1" key="1">
    <citation type="journal article" date="2015" name="Nature">
        <title>Complex archaea that bridge the gap between prokaryotes and eukaryotes.</title>
        <authorList>
            <person name="Spang A."/>
            <person name="Saw J.H."/>
            <person name="Jorgensen S.L."/>
            <person name="Zaremba-Niedzwiedzka K."/>
            <person name="Martijn J."/>
            <person name="Lind A.E."/>
            <person name="van Eijk R."/>
            <person name="Schleper C."/>
            <person name="Guy L."/>
            <person name="Ettema T.J."/>
        </authorList>
    </citation>
    <scope>NUCLEOTIDE SEQUENCE</scope>
</reference>
<proteinExistence type="predicted"/>
<accession>A0A0F9HRA4</accession>